<dbReference type="PROSITE" id="PS50885">
    <property type="entry name" value="HAMP"/>
    <property type="match status" value="1"/>
</dbReference>
<dbReference type="PRINTS" id="PR00260">
    <property type="entry name" value="CHEMTRNSDUCR"/>
</dbReference>
<dbReference type="Proteomes" id="UP000285456">
    <property type="component" value="Unassembled WGS sequence"/>
</dbReference>
<dbReference type="PANTHER" id="PTHR32089">
    <property type="entry name" value="METHYL-ACCEPTING CHEMOTAXIS PROTEIN MCPB"/>
    <property type="match status" value="1"/>
</dbReference>
<dbReference type="Gene3D" id="6.10.340.10">
    <property type="match status" value="1"/>
</dbReference>
<dbReference type="SMART" id="SM00283">
    <property type="entry name" value="MA"/>
    <property type="match status" value="1"/>
</dbReference>
<keyword evidence="8" id="KW-0812">Transmembrane</keyword>
<evidence type="ECO:0000259" key="9">
    <source>
        <dbReference type="PROSITE" id="PS50111"/>
    </source>
</evidence>
<dbReference type="PANTHER" id="PTHR32089:SF112">
    <property type="entry name" value="LYSOZYME-LIKE PROTEIN-RELATED"/>
    <property type="match status" value="1"/>
</dbReference>
<protein>
    <submittedName>
        <fullName evidence="11">Methyl-accepting chemotaxis protein</fullName>
    </submittedName>
</protein>
<dbReference type="SMART" id="SM00304">
    <property type="entry name" value="HAMP"/>
    <property type="match status" value="1"/>
</dbReference>
<dbReference type="GO" id="GO:0006935">
    <property type="term" value="P:chemotaxis"/>
    <property type="evidence" value="ECO:0007669"/>
    <property type="project" value="InterPro"/>
</dbReference>
<comment type="caution">
    <text evidence="11">The sequence shown here is derived from an EMBL/GenBank/DDBJ whole genome shotgun (WGS) entry which is preliminary data.</text>
</comment>
<evidence type="ECO:0000256" key="7">
    <source>
        <dbReference type="SAM" id="MobiDB-lite"/>
    </source>
</evidence>
<dbReference type="GO" id="GO:0007165">
    <property type="term" value="P:signal transduction"/>
    <property type="evidence" value="ECO:0007669"/>
    <property type="project" value="UniProtKB-KW"/>
</dbReference>
<dbReference type="GO" id="GO:0005886">
    <property type="term" value="C:plasma membrane"/>
    <property type="evidence" value="ECO:0007669"/>
    <property type="project" value="UniProtKB-SubCell"/>
</dbReference>
<evidence type="ECO:0000256" key="6">
    <source>
        <dbReference type="PROSITE-ProRule" id="PRU00284"/>
    </source>
</evidence>
<evidence type="ECO:0000256" key="1">
    <source>
        <dbReference type="ARBA" id="ARBA00004236"/>
    </source>
</evidence>
<feature type="region of interest" description="Disordered" evidence="7">
    <location>
        <begin position="524"/>
        <end position="545"/>
    </location>
</feature>
<dbReference type="RefSeq" id="WP_118889041.1">
    <property type="nucleotide sequence ID" value="NZ_JAMAWL010000005.1"/>
</dbReference>
<organism evidence="11 12">
    <name type="scientific">Oceanobacillus profundus</name>
    <dbReference type="NCBI Taxonomy" id="372463"/>
    <lineage>
        <taxon>Bacteria</taxon>
        <taxon>Bacillati</taxon>
        <taxon>Bacillota</taxon>
        <taxon>Bacilli</taxon>
        <taxon>Bacillales</taxon>
        <taxon>Bacillaceae</taxon>
        <taxon>Oceanobacillus</taxon>
    </lineage>
</organism>
<reference evidence="11 12" key="1">
    <citation type="journal article" date="2007" name="Int. J. Syst. Evol. Microbiol.">
        <title>Oceanobacillus profundus sp. nov., isolated from a deep-sea sediment core.</title>
        <authorList>
            <person name="Kim Y.G."/>
            <person name="Choi D.H."/>
            <person name="Hyun S."/>
            <person name="Cho B.C."/>
        </authorList>
    </citation>
    <scope>NUCLEOTIDE SEQUENCE [LARGE SCALE GENOMIC DNA]</scope>
    <source>
        <strain evidence="11 12">DSM 18246</strain>
    </source>
</reference>
<accession>A0A417YIY9</accession>
<feature type="domain" description="Methyl-accepting transducer" evidence="9">
    <location>
        <begin position="281"/>
        <end position="531"/>
    </location>
</feature>
<comment type="similarity">
    <text evidence="5">Belongs to the methyl-accepting chemotaxis (MCP) protein family.</text>
</comment>
<dbReference type="EMBL" id="QWEH01000004">
    <property type="protein sequence ID" value="RHW32904.1"/>
    <property type="molecule type" value="Genomic_DNA"/>
</dbReference>
<name>A0A417YIY9_9BACI</name>
<evidence type="ECO:0000256" key="4">
    <source>
        <dbReference type="ARBA" id="ARBA00023224"/>
    </source>
</evidence>
<keyword evidence="3 8" id="KW-0472">Membrane</keyword>
<gene>
    <name evidence="11" type="ORF">D1B32_07600</name>
</gene>
<feature type="transmembrane region" description="Helical" evidence="8">
    <location>
        <begin position="12"/>
        <end position="37"/>
    </location>
</feature>
<dbReference type="CDD" id="cd11386">
    <property type="entry name" value="MCP_signal"/>
    <property type="match status" value="1"/>
</dbReference>
<evidence type="ECO:0000313" key="11">
    <source>
        <dbReference type="EMBL" id="RHW32904.1"/>
    </source>
</evidence>
<keyword evidence="12" id="KW-1185">Reference proteome</keyword>
<dbReference type="InterPro" id="IPR004089">
    <property type="entry name" value="MCPsignal_dom"/>
</dbReference>
<keyword evidence="2" id="KW-1003">Cell membrane</keyword>
<dbReference type="Pfam" id="PF00015">
    <property type="entry name" value="MCPsignal"/>
    <property type="match status" value="1"/>
</dbReference>
<evidence type="ECO:0000256" key="5">
    <source>
        <dbReference type="ARBA" id="ARBA00029447"/>
    </source>
</evidence>
<dbReference type="OrthoDB" id="2168386at2"/>
<dbReference type="CDD" id="cd06225">
    <property type="entry name" value="HAMP"/>
    <property type="match status" value="1"/>
</dbReference>
<dbReference type="Pfam" id="PF00672">
    <property type="entry name" value="HAMP"/>
    <property type="match status" value="1"/>
</dbReference>
<dbReference type="GO" id="GO:0004888">
    <property type="term" value="F:transmembrane signaling receptor activity"/>
    <property type="evidence" value="ECO:0007669"/>
    <property type="project" value="InterPro"/>
</dbReference>
<keyword evidence="8" id="KW-1133">Transmembrane helix</keyword>
<proteinExistence type="inferred from homology"/>
<feature type="domain" description="HAMP" evidence="10">
    <location>
        <begin position="209"/>
        <end position="262"/>
    </location>
</feature>
<dbReference type="SUPFAM" id="SSF58104">
    <property type="entry name" value="Methyl-accepting chemotaxis protein (MCP) signaling domain"/>
    <property type="match status" value="1"/>
</dbReference>
<comment type="subcellular location">
    <subcellularLocation>
        <location evidence="1">Cell membrane</location>
    </subcellularLocation>
</comment>
<dbReference type="PROSITE" id="PS50111">
    <property type="entry name" value="CHEMOTAXIS_TRANSDUC_2"/>
    <property type="match status" value="1"/>
</dbReference>
<evidence type="ECO:0000313" key="12">
    <source>
        <dbReference type="Proteomes" id="UP000285456"/>
    </source>
</evidence>
<evidence type="ECO:0000256" key="3">
    <source>
        <dbReference type="ARBA" id="ARBA00023136"/>
    </source>
</evidence>
<dbReference type="AlphaFoldDB" id="A0A417YIY9"/>
<evidence type="ECO:0000256" key="8">
    <source>
        <dbReference type="SAM" id="Phobius"/>
    </source>
</evidence>
<sequence length="567" mass="61751">MKKFSNLFSFKTLRAKILFCFSVVIVLTILLSGFTIYSINEINSDLEGIIDTELELLIVEEKLAYDMVERESLIRGYLLFDSQQYKDDFQNGIEASIALENRALELSDSDELQVLIDKKIEWGTLTDEVFAEFENGNEESATEITENSVQPLGNELIAGFNELASEREVIIQELGDTVKANGDFIMILGIVISALVIVLGIIVAIATAASITRPLRMVMNRMQLVANGNLNQEPLQAKTTDEIGQLVTATNDMSESMRNIMVKINDVSTTVTAHSEELTQSANEVRSGTEQISTTMEELASGSETQANQSGEISSMMAIYTKQLEEVNENADQVQGESSQVIQMTSEGSTLMDSSMNQMESIDTIVQDAVQKVQGLDVQSQEISKLVVVIRDIADQTNLLALNAAIEAARAGEHGRGFAVVADEVRKLAEQVAHSVTDISGIVDNIQNEFSIVTTSLNSGYEEVKHGTQQIRLTGEKFTGIQKSVSEMIDNINNITANVSEIASNSQKMNHAIQEIAAVSEESAAGIEQTSASSQQTSSSMEEVAGSADELAKLAEELNGLVGQFKL</sequence>
<feature type="transmembrane region" description="Helical" evidence="8">
    <location>
        <begin position="184"/>
        <end position="212"/>
    </location>
</feature>
<keyword evidence="4 6" id="KW-0807">Transducer</keyword>
<feature type="compositionally biased region" description="Low complexity" evidence="7">
    <location>
        <begin position="529"/>
        <end position="540"/>
    </location>
</feature>
<dbReference type="InterPro" id="IPR004090">
    <property type="entry name" value="Chemotax_Me-accpt_rcpt"/>
</dbReference>
<evidence type="ECO:0000256" key="2">
    <source>
        <dbReference type="ARBA" id="ARBA00022475"/>
    </source>
</evidence>
<evidence type="ECO:0000259" key="10">
    <source>
        <dbReference type="PROSITE" id="PS50885"/>
    </source>
</evidence>
<dbReference type="InterPro" id="IPR003660">
    <property type="entry name" value="HAMP_dom"/>
</dbReference>
<dbReference type="Gene3D" id="1.10.287.950">
    <property type="entry name" value="Methyl-accepting chemotaxis protein"/>
    <property type="match status" value="1"/>
</dbReference>